<sequence>MVSMTLVIFWLGILIVGYTYVGYGMIIYIFSKFTRRTNVVASLPDEQLPMVTLLVAAYNEADIIRGKIENTLSLDYPKDKLELFFVTDGSTDQTPDIIKEYSNIQLFHSFERKGKIHAVNRVMKQVKTPIVIFCDANTDLNDLAIKNIVRHYQDKTIGGVAGEKRILSKDKDNASGSGEGLYWKYESFLKKKDAEVYSIVGAAGELFSLRTELFEEPTENMIIEDFYLSMRVTAKGFRFAYEPDAFAIETASASVKEEWKRKVRISAGGFQAMAKLSYLLNPFRYGILSFQYISHRVLRWTLAPLFLPLIFLSNVWLAFQGMPFYQLTMALQIFFYGLAFAGYLLRDKNISIKGFFVPYYFAVMNLSVYFGLSRYLRGKQSVVWEKAKRATA</sequence>
<dbReference type="InterPro" id="IPR029044">
    <property type="entry name" value="Nucleotide-diphossugar_trans"/>
</dbReference>
<dbReference type="OrthoDB" id="9766971at2"/>
<dbReference type="Pfam" id="PF00535">
    <property type="entry name" value="Glycos_transf_2"/>
    <property type="match status" value="1"/>
</dbReference>
<evidence type="ECO:0000256" key="4">
    <source>
        <dbReference type="SAM" id="Phobius"/>
    </source>
</evidence>
<feature type="transmembrane region" description="Helical" evidence="4">
    <location>
        <begin position="297"/>
        <end position="319"/>
    </location>
</feature>
<dbReference type="PANTHER" id="PTHR43630:SF1">
    <property type="entry name" value="POLY-BETA-1,6-N-ACETYL-D-GLUCOSAMINE SYNTHASE"/>
    <property type="match status" value="1"/>
</dbReference>
<accession>A0A1T5M2N4</accession>
<dbReference type="EMBL" id="FUZU01000003">
    <property type="protein sequence ID" value="SKC82521.1"/>
    <property type="molecule type" value="Genomic_DNA"/>
</dbReference>
<dbReference type="AlphaFoldDB" id="A0A1T5M2N4"/>
<keyword evidence="4" id="KW-0472">Membrane</keyword>
<dbReference type="SUPFAM" id="SSF53448">
    <property type="entry name" value="Nucleotide-diphospho-sugar transferases"/>
    <property type="match status" value="1"/>
</dbReference>
<keyword evidence="3 6" id="KW-0808">Transferase</keyword>
<organism evidence="6 7">
    <name type="scientific">Ohtaekwangia koreensis</name>
    <dbReference type="NCBI Taxonomy" id="688867"/>
    <lineage>
        <taxon>Bacteria</taxon>
        <taxon>Pseudomonadati</taxon>
        <taxon>Bacteroidota</taxon>
        <taxon>Cytophagia</taxon>
        <taxon>Cytophagales</taxon>
        <taxon>Fulvivirgaceae</taxon>
        <taxon>Ohtaekwangia</taxon>
    </lineage>
</organism>
<feature type="domain" description="Glycosyltransferase 2-like" evidence="5">
    <location>
        <begin position="53"/>
        <end position="214"/>
    </location>
</feature>
<dbReference type="Gene3D" id="3.90.550.10">
    <property type="entry name" value="Spore Coat Polysaccharide Biosynthesis Protein SpsA, Chain A"/>
    <property type="match status" value="1"/>
</dbReference>
<gene>
    <name evidence="6" type="ORF">SAMN05660236_4206</name>
</gene>
<name>A0A1T5M2N4_9BACT</name>
<dbReference type="STRING" id="688867.SAMN05660236_4206"/>
<evidence type="ECO:0000313" key="7">
    <source>
        <dbReference type="Proteomes" id="UP000190961"/>
    </source>
</evidence>
<evidence type="ECO:0000259" key="5">
    <source>
        <dbReference type="Pfam" id="PF00535"/>
    </source>
</evidence>
<evidence type="ECO:0000256" key="1">
    <source>
        <dbReference type="ARBA" id="ARBA00006739"/>
    </source>
</evidence>
<feature type="transmembrane region" description="Helical" evidence="4">
    <location>
        <begin position="325"/>
        <end position="345"/>
    </location>
</feature>
<feature type="transmembrane region" description="Helical" evidence="4">
    <location>
        <begin position="6"/>
        <end position="30"/>
    </location>
</feature>
<dbReference type="PANTHER" id="PTHR43630">
    <property type="entry name" value="POLY-BETA-1,6-N-ACETYL-D-GLUCOSAMINE SYNTHASE"/>
    <property type="match status" value="1"/>
</dbReference>
<keyword evidence="2" id="KW-0328">Glycosyltransferase</keyword>
<proteinExistence type="inferred from homology"/>
<evidence type="ECO:0000256" key="3">
    <source>
        <dbReference type="ARBA" id="ARBA00022679"/>
    </source>
</evidence>
<evidence type="ECO:0000256" key="2">
    <source>
        <dbReference type="ARBA" id="ARBA00022676"/>
    </source>
</evidence>
<keyword evidence="4" id="KW-1133">Transmembrane helix</keyword>
<dbReference type="GO" id="GO:0016757">
    <property type="term" value="F:glycosyltransferase activity"/>
    <property type="evidence" value="ECO:0007669"/>
    <property type="project" value="UniProtKB-KW"/>
</dbReference>
<protein>
    <submittedName>
        <fullName evidence="6">Glycosyltransferase, catalytic subunit of cellulose synthase and poly-beta-1,6-N-acetylglucosamine synthase</fullName>
    </submittedName>
</protein>
<dbReference type="CDD" id="cd06439">
    <property type="entry name" value="CESA_like_1"/>
    <property type="match status" value="1"/>
</dbReference>
<keyword evidence="4" id="KW-0812">Transmembrane</keyword>
<comment type="similarity">
    <text evidence="1">Belongs to the glycosyltransferase 2 family.</text>
</comment>
<feature type="transmembrane region" description="Helical" evidence="4">
    <location>
        <begin position="357"/>
        <end position="376"/>
    </location>
</feature>
<dbReference type="InterPro" id="IPR001173">
    <property type="entry name" value="Glyco_trans_2-like"/>
</dbReference>
<reference evidence="6 7" key="1">
    <citation type="submission" date="2017-02" db="EMBL/GenBank/DDBJ databases">
        <authorList>
            <person name="Peterson S.W."/>
        </authorList>
    </citation>
    <scope>NUCLEOTIDE SEQUENCE [LARGE SCALE GENOMIC DNA]</scope>
    <source>
        <strain evidence="6 7">DSM 25262</strain>
    </source>
</reference>
<keyword evidence="7" id="KW-1185">Reference proteome</keyword>
<dbReference type="Proteomes" id="UP000190961">
    <property type="component" value="Unassembled WGS sequence"/>
</dbReference>
<evidence type="ECO:0000313" key="6">
    <source>
        <dbReference type="EMBL" id="SKC82521.1"/>
    </source>
</evidence>